<sequence length="84" mass="9053">MKEKKQSTAKETLCVLGRPPCALHYMGGYVANCKTEALEEDTRTSKSEGCVAREGGSMCLKTKCEPPGGVGTTRREMLAAISLR</sequence>
<dbReference type="VEuPathDB" id="ToxoDB:ETH_00031350"/>
<reference evidence="1" key="1">
    <citation type="submission" date="2013-10" db="EMBL/GenBank/DDBJ databases">
        <title>Genomic analysis of the causative agents of coccidiosis in chickens.</title>
        <authorList>
            <person name="Reid A.J."/>
            <person name="Blake D."/>
            <person name="Billington K."/>
            <person name="Browne H."/>
            <person name="Dunn M."/>
            <person name="Hung S."/>
            <person name="Kawahara F."/>
            <person name="Miranda-Saavedra D."/>
            <person name="Mourier T."/>
            <person name="Nagra H."/>
            <person name="Otto T.D."/>
            <person name="Rawlings N."/>
            <person name="Sanchez A."/>
            <person name="Sanders M."/>
            <person name="Subramaniam C."/>
            <person name="Tay Y."/>
            <person name="Dear P."/>
            <person name="Doerig C."/>
            <person name="Gruber A."/>
            <person name="Parkinson J."/>
            <person name="Shirley M."/>
            <person name="Wan K.L."/>
            <person name="Berriman M."/>
            <person name="Tomley F."/>
            <person name="Pain A."/>
        </authorList>
    </citation>
    <scope>NUCLEOTIDE SEQUENCE [LARGE SCALE GENOMIC DNA]</scope>
    <source>
        <strain evidence="1">Houghton</strain>
    </source>
</reference>
<name>U6L1A8_EIMTE</name>
<dbReference type="Proteomes" id="UP000030747">
    <property type="component" value="Unassembled WGS sequence"/>
</dbReference>
<gene>
    <name evidence="1" type="ORF">ETH_00031350</name>
</gene>
<reference evidence="1" key="2">
    <citation type="submission" date="2013-10" db="EMBL/GenBank/DDBJ databases">
        <authorList>
            <person name="Aslett M."/>
        </authorList>
    </citation>
    <scope>NUCLEOTIDE SEQUENCE [LARGE SCALE GENOMIC DNA]</scope>
    <source>
        <strain evidence="1">Houghton</strain>
    </source>
</reference>
<dbReference type="RefSeq" id="XP_013233723.1">
    <property type="nucleotide sequence ID" value="XM_013378269.1"/>
</dbReference>
<dbReference type="EMBL" id="HG675748">
    <property type="protein sequence ID" value="CDJ42973.1"/>
    <property type="molecule type" value="Genomic_DNA"/>
</dbReference>
<keyword evidence="2" id="KW-1185">Reference proteome</keyword>
<dbReference type="AlphaFoldDB" id="U6L1A8"/>
<evidence type="ECO:0000313" key="1">
    <source>
        <dbReference type="EMBL" id="CDJ42973.1"/>
    </source>
</evidence>
<accession>U6L1A8</accession>
<protein>
    <submittedName>
        <fullName evidence="1">Uncharacterized protein</fullName>
    </submittedName>
</protein>
<organism evidence="1 2">
    <name type="scientific">Eimeria tenella</name>
    <name type="common">Coccidian parasite</name>
    <dbReference type="NCBI Taxonomy" id="5802"/>
    <lineage>
        <taxon>Eukaryota</taxon>
        <taxon>Sar</taxon>
        <taxon>Alveolata</taxon>
        <taxon>Apicomplexa</taxon>
        <taxon>Conoidasida</taxon>
        <taxon>Coccidia</taxon>
        <taxon>Eucoccidiorida</taxon>
        <taxon>Eimeriorina</taxon>
        <taxon>Eimeriidae</taxon>
        <taxon>Eimeria</taxon>
    </lineage>
</organism>
<dbReference type="GeneID" id="25255341"/>
<evidence type="ECO:0000313" key="2">
    <source>
        <dbReference type="Proteomes" id="UP000030747"/>
    </source>
</evidence>
<proteinExistence type="predicted"/>